<feature type="region of interest" description="Disordered" evidence="1">
    <location>
        <begin position="137"/>
        <end position="217"/>
    </location>
</feature>
<proteinExistence type="predicted"/>
<dbReference type="EMBL" id="LLWF02000026">
    <property type="protein sequence ID" value="ONH83342.1"/>
    <property type="molecule type" value="Genomic_DNA"/>
</dbReference>
<dbReference type="RefSeq" id="WP_076970250.1">
    <property type="nucleotide sequence ID" value="NZ_LLWF02000026.1"/>
</dbReference>
<feature type="region of interest" description="Disordered" evidence="1">
    <location>
        <begin position="33"/>
        <end position="55"/>
    </location>
</feature>
<comment type="caution">
    <text evidence="2">The sequence shown here is derived from an EMBL/GenBank/DDBJ whole genome shotgun (WGS) entry which is preliminary data.</text>
</comment>
<feature type="compositionally biased region" description="Low complexity" evidence="1">
    <location>
        <begin position="188"/>
        <end position="217"/>
    </location>
</feature>
<accession>A0A1S8D4T5</accession>
<organism evidence="2 3">
    <name type="scientific">Roseomonas mucosa</name>
    <dbReference type="NCBI Taxonomy" id="207340"/>
    <lineage>
        <taxon>Bacteria</taxon>
        <taxon>Pseudomonadati</taxon>
        <taxon>Pseudomonadota</taxon>
        <taxon>Alphaproteobacteria</taxon>
        <taxon>Acetobacterales</taxon>
        <taxon>Roseomonadaceae</taxon>
        <taxon>Roseomonas</taxon>
    </lineage>
</organism>
<keyword evidence="3" id="KW-1185">Reference proteome</keyword>
<dbReference type="AlphaFoldDB" id="A0A1S8D4T5"/>
<gene>
    <name evidence="2" type="ORF">APZ41_009875</name>
</gene>
<protein>
    <submittedName>
        <fullName evidence="2">Uncharacterized protein</fullName>
    </submittedName>
</protein>
<dbReference type="Proteomes" id="UP000054844">
    <property type="component" value="Unassembled WGS sequence"/>
</dbReference>
<name>A0A1S8D4T5_9PROT</name>
<sequence length="299" mass="30883">MRRILMGGLLAMMLLALFRAGFMDFLEPAAPPGPVSGREPAVVGAEPEPLPALPPADTPLPDSLPALEREGAQIREGLAHIDQAMDRMLNGVLSVLRPYGEARAVDDAAARRLEALSALRRQSLDRLSRIEMRRAGIEAGGDSPPMAAALPPELPALPPDGTQPFRTAMAGPPPPGFSAVGDGAEVTPLPESPSAASPLVASPESRAPAGAAGEAPASDELAPALAMQALPLPPPASPPVLPMERGAAKPPPRLLHAEPTSLRAAAANPARCRSIILRGQLGEGLSFADRSFLRGHCPG</sequence>
<evidence type="ECO:0000313" key="2">
    <source>
        <dbReference type="EMBL" id="ONH83342.1"/>
    </source>
</evidence>
<dbReference type="STRING" id="207340.APZ41_009875"/>
<reference evidence="2" key="1">
    <citation type="submission" date="2016-12" db="EMBL/GenBank/DDBJ databases">
        <title>Draft genome sequence of Roseomonas mucosa strain AU37, isolated from a peripheral intravenous catheter.</title>
        <authorList>
            <person name="Choudhury M.A."/>
            <person name="Sidjabat H.E."/>
            <person name="Wailan A.M."/>
            <person name="Zhang L."/>
            <person name="Marsh N.M."/>
            <person name="Rickard C.M."/>
            <person name="Davies M."/>
            <person name="Mcmillan D.J."/>
        </authorList>
    </citation>
    <scope>NUCLEOTIDE SEQUENCE [LARGE SCALE GENOMIC DNA]</scope>
    <source>
        <strain evidence="2">AU37</strain>
    </source>
</reference>
<evidence type="ECO:0000256" key="1">
    <source>
        <dbReference type="SAM" id="MobiDB-lite"/>
    </source>
</evidence>
<evidence type="ECO:0000313" key="3">
    <source>
        <dbReference type="Proteomes" id="UP000054844"/>
    </source>
</evidence>